<name>A0A5M6IWA4_9PROT</name>
<dbReference type="RefSeq" id="WP_150040923.1">
    <property type="nucleotide sequence ID" value="NZ_OW485601.1"/>
</dbReference>
<dbReference type="AlphaFoldDB" id="A0A5M6IWA4"/>
<keyword evidence="1" id="KW-0472">Membrane</keyword>
<evidence type="ECO:0000256" key="1">
    <source>
        <dbReference type="SAM" id="Phobius"/>
    </source>
</evidence>
<proteinExistence type="predicted"/>
<dbReference type="InterPro" id="IPR012666">
    <property type="entry name" value="CbtA_put"/>
</dbReference>
<sequence>MVRNLLVRGMLVGILAGLLAFGFLKVFGEPQVDRAIAFEARMEQAKAATEAAGGSPAAEEEPELVSRPVQAGIGLFTGVVVFGAAIGGLFALVFASASGRLAATGPRATAAILAAIGFVTVYLAPFVKYPANPPAVGEPETIQIRTALYFAMILISVVAMLGAVLLRRRLVGRHGAWNASLFAGLAYLLVIVVANFALPTVNEVPEQFPADLLWQFRIASVGAQVILWTTLGLAFGPLAEHAMRRQATARHVLAAS</sequence>
<dbReference type="OrthoDB" id="6851830at2"/>
<feature type="transmembrane region" description="Helical" evidence="1">
    <location>
        <begin position="218"/>
        <end position="239"/>
    </location>
</feature>
<feature type="transmembrane region" description="Helical" evidence="1">
    <location>
        <begin position="147"/>
        <end position="166"/>
    </location>
</feature>
<keyword evidence="3" id="KW-1185">Reference proteome</keyword>
<dbReference type="EMBL" id="VWPK01000015">
    <property type="protein sequence ID" value="KAA5612107.1"/>
    <property type="molecule type" value="Genomic_DNA"/>
</dbReference>
<protein>
    <submittedName>
        <fullName evidence="2">CbtA family protein</fullName>
    </submittedName>
</protein>
<evidence type="ECO:0000313" key="3">
    <source>
        <dbReference type="Proteomes" id="UP000325255"/>
    </source>
</evidence>
<reference evidence="2 3" key="1">
    <citation type="submission" date="2019-09" db="EMBL/GenBank/DDBJ databases">
        <title>Genome sequence of Rhodovastum atsumiense, a diverse member of the Acetobacteraceae family of non-sulfur purple photosynthetic bacteria.</title>
        <authorList>
            <person name="Meyer T."/>
            <person name="Kyndt J."/>
        </authorList>
    </citation>
    <scope>NUCLEOTIDE SEQUENCE [LARGE SCALE GENOMIC DNA]</scope>
    <source>
        <strain evidence="2 3">DSM 21279</strain>
    </source>
</reference>
<evidence type="ECO:0000313" key="2">
    <source>
        <dbReference type="EMBL" id="KAA5612107.1"/>
    </source>
</evidence>
<gene>
    <name evidence="2" type="ORF">F1189_11675</name>
</gene>
<organism evidence="2 3">
    <name type="scientific">Rhodovastum atsumiense</name>
    <dbReference type="NCBI Taxonomy" id="504468"/>
    <lineage>
        <taxon>Bacteria</taxon>
        <taxon>Pseudomonadati</taxon>
        <taxon>Pseudomonadota</taxon>
        <taxon>Alphaproteobacteria</taxon>
        <taxon>Acetobacterales</taxon>
        <taxon>Acetobacteraceae</taxon>
        <taxon>Rhodovastum</taxon>
    </lineage>
</organism>
<feature type="transmembrane region" description="Helical" evidence="1">
    <location>
        <begin position="178"/>
        <end position="198"/>
    </location>
</feature>
<comment type="caution">
    <text evidence="2">The sequence shown here is derived from an EMBL/GenBank/DDBJ whole genome shotgun (WGS) entry which is preliminary data.</text>
</comment>
<dbReference type="Proteomes" id="UP000325255">
    <property type="component" value="Unassembled WGS sequence"/>
</dbReference>
<accession>A0A5M6IWA4</accession>
<keyword evidence="1" id="KW-0812">Transmembrane</keyword>
<feature type="transmembrane region" description="Helical" evidence="1">
    <location>
        <begin position="108"/>
        <end position="127"/>
    </location>
</feature>
<dbReference type="Pfam" id="PF09490">
    <property type="entry name" value="CbtA"/>
    <property type="match status" value="1"/>
</dbReference>
<keyword evidence="1" id="KW-1133">Transmembrane helix</keyword>
<feature type="transmembrane region" description="Helical" evidence="1">
    <location>
        <begin position="73"/>
        <end position="96"/>
    </location>
</feature>